<evidence type="ECO:0000313" key="1">
    <source>
        <dbReference type="EMBL" id="PON51600.1"/>
    </source>
</evidence>
<organism evidence="1 2">
    <name type="scientific">Parasponia andersonii</name>
    <name type="common">Sponia andersonii</name>
    <dbReference type="NCBI Taxonomy" id="3476"/>
    <lineage>
        <taxon>Eukaryota</taxon>
        <taxon>Viridiplantae</taxon>
        <taxon>Streptophyta</taxon>
        <taxon>Embryophyta</taxon>
        <taxon>Tracheophyta</taxon>
        <taxon>Spermatophyta</taxon>
        <taxon>Magnoliopsida</taxon>
        <taxon>eudicotyledons</taxon>
        <taxon>Gunneridae</taxon>
        <taxon>Pentapetalae</taxon>
        <taxon>rosids</taxon>
        <taxon>fabids</taxon>
        <taxon>Rosales</taxon>
        <taxon>Cannabaceae</taxon>
        <taxon>Parasponia</taxon>
    </lineage>
</organism>
<protein>
    <submittedName>
        <fullName evidence="1">Uncharacterized protein</fullName>
    </submittedName>
</protein>
<comment type="caution">
    <text evidence="1">The sequence shown here is derived from an EMBL/GenBank/DDBJ whole genome shotgun (WGS) entry which is preliminary data.</text>
</comment>
<keyword evidence="2" id="KW-1185">Reference proteome</keyword>
<reference evidence="2" key="1">
    <citation type="submission" date="2016-06" db="EMBL/GenBank/DDBJ databases">
        <title>Parallel loss of symbiosis genes in relatives of nitrogen-fixing non-legume Parasponia.</title>
        <authorList>
            <person name="Van Velzen R."/>
            <person name="Holmer R."/>
            <person name="Bu F."/>
            <person name="Rutten L."/>
            <person name="Van Zeijl A."/>
            <person name="Liu W."/>
            <person name="Santuari L."/>
            <person name="Cao Q."/>
            <person name="Sharma T."/>
            <person name="Shen D."/>
            <person name="Roswanjaya Y."/>
            <person name="Wardhani T."/>
            <person name="Kalhor M.S."/>
            <person name="Jansen J."/>
            <person name="Van den Hoogen J."/>
            <person name="Gungor B."/>
            <person name="Hartog M."/>
            <person name="Hontelez J."/>
            <person name="Verver J."/>
            <person name="Yang W.-C."/>
            <person name="Schijlen E."/>
            <person name="Repin R."/>
            <person name="Schilthuizen M."/>
            <person name="Schranz E."/>
            <person name="Heidstra R."/>
            <person name="Miyata K."/>
            <person name="Fedorova E."/>
            <person name="Kohlen W."/>
            <person name="Bisseling T."/>
            <person name="Smit S."/>
            <person name="Geurts R."/>
        </authorList>
    </citation>
    <scope>NUCLEOTIDE SEQUENCE [LARGE SCALE GENOMIC DNA]</scope>
    <source>
        <strain evidence="2">cv. WU1-14</strain>
    </source>
</reference>
<dbReference type="EMBL" id="JXTB01000231">
    <property type="protein sequence ID" value="PON51600.1"/>
    <property type="molecule type" value="Genomic_DNA"/>
</dbReference>
<sequence length="89" mass="10174">MSKLPSKILGFYKDDGLASIVTFNNLIELFHCGISEPHRLLITFSHTIILYIRNKIHANTCLLCVEFYSFSKLFIAIHVFVNCGHSNPF</sequence>
<dbReference type="AlphaFoldDB" id="A0A2P5BS58"/>
<accession>A0A2P5BS58</accession>
<gene>
    <name evidence="1" type="ORF">PanWU01x14_215370</name>
</gene>
<dbReference type="Proteomes" id="UP000237105">
    <property type="component" value="Unassembled WGS sequence"/>
</dbReference>
<name>A0A2P5BS58_PARAD</name>
<proteinExistence type="predicted"/>
<evidence type="ECO:0000313" key="2">
    <source>
        <dbReference type="Proteomes" id="UP000237105"/>
    </source>
</evidence>